<feature type="non-terminal residue" evidence="3">
    <location>
        <position position="1"/>
    </location>
</feature>
<dbReference type="SUPFAM" id="SSF51430">
    <property type="entry name" value="NAD(P)-linked oxidoreductase"/>
    <property type="match status" value="1"/>
</dbReference>
<sequence>TCTPRGVRASWEECNDILGRVKKIDVFGPACIDSNVPVEVTIGALKQLQDEGKIGAAGLSEVRAETVKRASAVCPIAYAEVEFSLWSTEILDNGVALAATELCSACLPCVDNSFVKNFTINLDILDKVQAFAKKKGYNAAHTVARVKSYSNFGL</sequence>
<evidence type="ECO:0000313" key="4">
    <source>
        <dbReference type="Proteomes" id="UP001275084"/>
    </source>
</evidence>
<organism evidence="3 4">
    <name type="scientific">Lasiosphaeria hispida</name>
    <dbReference type="NCBI Taxonomy" id="260671"/>
    <lineage>
        <taxon>Eukaryota</taxon>
        <taxon>Fungi</taxon>
        <taxon>Dikarya</taxon>
        <taxon>Ascomycota</taxon>
        <taxon>Pezizomycotina</taxon>
        <taxon>Sordariomycetes</taxon>
        <taxon>Sordariomycetidae</taxon>
        <taxon>Sordariales</taxon>
        <taxon>Lasiosphaeriaceae</taxon>
        <taxon>Lasiosphaeria</taxon>
    </lineage>
</organism>
<dbReference type="InterPro" id="IPR036812">
    <property type="entry name" value="NAD(P)_OxRdtase_dom_sf"/>
</dbReference>
<dbReference type="AlphaFoldDB" id="A0AAJ0MFF2"/>
<dbReference type="GO" id="GO:0005737">
    <property type="term" value="C:cytoplasm"/>
    <property type="evidence" value="ECO:0007669"/>
    <property type="project" value="TreeGrafter"/>
</dbReference>
<evidence type="ECO:0000256" key="1">
    <source>
        <dbReference type="ARBA" id="ARBA00023002"/>
    </source>
</evidence>
<reference evidence="3" key="1">
    <citation type="journal article" date="2023" name="Mol. Phylogenet. Evol.">
        <title>Genome-scale phylogeny and comparative genomics of the fungal order Sordariales.</title>
        <authorList>
            <person name="Hensen N."/>
            <person name="Bonometti L."/>
            <person name="Westerberg I."/>
            <person name="Brannstrom I.O."/>
            <person name="Guillou S."/>
            <person name="Cros-Aarteil S."/>
            <person name="Calhoun S."/>
            <person name="Haridas S."/>
            <person name="Kuo A."/>
            <person name="Mondo S."/>
            <person name="Pangilinan J."/>
            <person name="Riley R."/>
            <person name="LaButti K."/>
            <person name="Andreopoulos B."/>
            <person name="Lipzen A."/>
            <person name="Chen C."/>
            <person name="Yan M."/>
            <person name="Daum C."/>
            <person name="Ng V."/>
            <person name="Clum A."/>
            <person name="Steindorff A."/>
            <person name="Ohm R.A."/>
            <person name="Martin F."/>
            <person name="Silar P."/>
            <person name="Natvig D.O."/>
            <person name="Lalanne C."/>
            <person name="Gautier V."/>
            <person name="Ament-Velasquez S.L."/>
            <person name="Kruys A."/>
            <person name="Hutchinson M.I."/>
            <person name="Powell A.J."/>
            <person name="Barry K."/>
            <person name="Miller A.N."/>
            <person name="Grigoriev I.V."/>
            <person name="Debuchy R."/>
            <person name="Gladieux P."/>
            <person name="Hiltunen Thoren M."/>
            <person name="Johannesson H."/>
        </authorList>
    </citation>
    <scope>NUCLEOTIDE SEQUENCE</scope>
    <source>
        <strain evidence="3">CBS 955.72</strain>
    </source>
</reference>
<gene>
    <name evidence="3" type="ORF">B0T25DRAFT_451503</name>
</gene>
<dbReference type="EMBL" id="JAUIQD010000003">
    <property type="protein sequence ID" value="KAK3356651.1"/>
    <property type="molecule type" value="Genomic_DNA"/>
</dbReference>
<dbReference type="Proteomes" id="UP001275084">
    <property type="component" value="Unassembled WGS sequence"/>
</dbReference>
<name>A0AAJ0MFF2_9PEZI</name>
<keyword evidence="4" id="KW-1185">Reference proteome</keyword>
<feature type="domain" description="NADP-dependent oxidoreductase" evidence="2">
    <location>
        <begin position="3"/>
        <end position="88"/>
    </location>
</feature>
<keyword evidence="1" id="KW-0560">Oxidoreductase</keyword>
<comment type="caution">
    <text evidence="3">The sequence shown here is derived from an EMBL/GenBank/DDBJ whole genome shotgun (WGS) entry which is preliminary data.</text>
</comment>
<accession>A0AAJ0MFF2</accession>
<evidence type="ECO:0000259" key="2">
    <source>
        <dbReference type="Pfam" id="PF00248"/>
    </source>
</evidence>
<dbReference type="PANTHER" id="PTHR43625:SF78">
    <property type="entry name" value="PYRIDOXAL REDUCTASE-RELATED"/>
    <property type="match status" value="1"/>
</dbReference>
<dbReference type="InterPro" id="IPR050791">
    <property type="entry name" value="Aldo-Keto_reductase"/>
</dbReference>
<reference evidence="3" key="2">
    <citation type="submission" date="2023-06" db="EMBL/GenBank/DDBJ databases">
        <authorList>
            <consortium name="Lawrence Berkeley National Laboratory"/>
            <person name="Haridas S."/>
            <person name="Hensen N."/>
            <person name="Bonometti L."/>
            <person name="Westerberg I."/>
            <person name="Brannstrom I.O."/>
            <person name="Guillou S."/>
            <person name="Cros-Aarteil S."/>
            <person name="Calhoun S."/>
            <person name="Kuo A."/>
            <person name="Mondo S."/>
            <person name="Pangilinan J."/>
            <person name="Riley R."/>
            <person name="Labutti K."/>
            <person name="Andreopoulos B."/>
            <person name="Lipzen A."/>
            <person name="Chen C."/>
            <person name="Yanf M."/>
            <person name="Daum C."/>
            <person name="Ng V."/>
            <person name="Clum A."/>
            <person name="Steindorff A."/>
            <person name="Ohm R."/>
            <person name="Martin F."/>
            <person name="Silar P."/>
            <person name="Natvig D."/>
            <person name="Lalanne C."/>
            <person name="Gautier V."/>
            <person name="Ament-Velasquez S.L."/>
            <person name="Kruys A."/>
            <person name="Hutchinson M.I."/>
            <person name="Powell A.J."/>
            <person name="Barry K."/>
            <person name="Miller A.N."/>
            <person name="Grigoriev I.V."/>
            <person name="Debuchy R."/>
            <person name="Gladieux P."/>
            <person name="Thoren M.H."/>
            <person name="Johannesson H."/>
        </authorList>
    </citation>
    <scope>NUCLEOTIDE SEQUENCE</scope>
    <source>
        <strain evidence="3">CBS 955.72</strain>
    </source>
</reference>
<dbReference type="GO" id="GO:0016491">
    <property type="term" value="F:oxidoreductase activity"/>
    <property type="evidence" value="ECO:0007669"/>
    <property type="project" value="UniProtKB-KW"/>
</dbReference>
<dbReference type="Pfam" id="PF00248">
    <property type="entry name" value="Aldo_ket_red"/>
    <property type="match status" value="1"/>
</dbReference>
<dbReference type="InterPro" id="IPR023210">
    <property type="entry name" value="NADP_OxRdtase_dom"/>
</dbReference>
<dbReference type="PANTHER" id="PTHR43625">
    <property type="entry name" value="AFLATOXIN B1 ALDEHYDE REDUCTASE"/>
    <property type="match status" value="1"/>
</dbReference>
<evidence type="ECO:0000313" key="3">
    <source>
        <dbReference type="EMBL" id="KAK3356651.1"/>
    </source>
</evidence>
<dbReference type="Gene3D" id="3.20.20.100">
    <property type="entry name" value="NADP-dependent oxidoreductase domain"/>
    <property type="match status" value="1"/>
</dbReference>
<protein>
    <recommendedName>
        <fullName evidence="2">NADP-dependent oxidoreductase domain-containing protein</fullName>
    </recommendedName>
</protein>
<proteinExistence type="predicted"/>